<evidence type="ECO:0000313" key="1">
    <source>
        <dbReference type="EMBL" id="JAD64324.1"/>
    </source>
</evidence>
<reference evidence="1" key="1">
    <citation type="submission" date="2014-09" db="EMBL/GenBank/DDBJ databases">
        <authorList>
            <person name="Magalhaes I.L.F."/>
            <person name="Oliveira U."/>
            <person name="Santos F.R."/>
            <person name="Vidigal T.H.D.A."/>
            <person name="Brescovit A.D."/>
            <person name="Santos A.J."/>
        </authorList>
    </citation>
    <scope>NUCLEOTIDE SEQUENCE</scope>
    <source>
        <tissue evidence="1">Shoot tissue taken approximately 20 cm above the soil surface</tissue>
    </source>
</reference>
<name>A0A0A9BK15_ARUDO</name>
<sequence>MEHVGEMD</sequence>
<proteinExistence type="predicted"/>
<reference evidence="1" key="2">
    <citation type="journal article" date="2015" name="Data Brief">
        <title>Shoot transcriptome of the giant reed, Arundo donax.</title>
        <authorList>
            <person name="Barrero R.A."/>
            <person name="Guerrero F.D."/>
            <person name="Moolhuijzen P."/>
            <person name="Goolsby J.A."/>
            <person name="Tidwell J."/>
            <person name="Bellgard S.E."/>
            <person name="Bellgard M.I."/>
        </authorList>
    </citation>
    <scope>NUCLEOTIDE SEQUENCE</scope>
    <source>
        <tissue evidence="1">Shoot tissue taken approximately 20 cm above the soil surface</tissue>
    </source>
</reference>
<dbReference type="EMBL" id="GBRH01233571">
    <property type="protein sequence ID" value="JAD64324.1"/>
    <property type="molecule type" value="Transcribed_RNA"/>
</dbReference>
<protein>
    <submittedName>
        <fullName evidence="1">Uncharacterized protein</fullName>
    </submittedName>
</protein>
<accession>A0A0A9BK15</accession>
<organism evidence="1">
    <name type="scientific">Arundo donax</name>
    <name type="common">Giant reed</name>
    <name type="synonym">Donax arundinaceus</name>
    <dbReference type="NCBI Taxonomy" id="35708"/>
    <lineage>
        <taxon>Eukaryota</taxon>
        <taxon>Viridiplantae</taxon>
        <taxon>Streptophyta</taxon>
        <taxon>Embryophyta</taxon>
        <taxon>Tracheophyta</taxon>
        <taxon>Spermatophyta</taxon>
        <taxon>Magnoliopsida</taxon>
        <taxon>Liliopsida</taxon>
        <taxon>Poales</taxon>
        <taxon>Poaceae</taxon>
        <taxon>PACMAD clade</taxon>
        <taxon>Arundinoideae</taxon>
        <taxon>Arundineae</taxon>
        <taxon>Arundo</taxon>
    </lineage>
</organism>